<comment type="cofactor">
    <cofactor evidence="14">
        <name>[4Fe-4S] cluster</name>
        <dbReference type="ChEBI" id="CHEBI:49883"/>
    </cofactor>
    <text evidence="14">Binds 1 [4Fe-4S] cluster.</text>
</comment>
<dbReference type="FunFam" id="1.10.340.30:FF:000002">
    <property type="entry name" value="Adenine DNA glycosylase"/>
    <property type="match status" value="1"/>
</dbReference>
<keyword evidence="10 14" id="KW-0408">Iron</keyword>
<sequence length="358" mass="40567">MDKILKMTDFERSLIGWYHISKRDLPWRKTSNPYHVWVSEIILQQTQISQGTNYYLNFLSKFPDIQRLANAPIDEVLKVWQGLGYYSRARNFHEAAKTVVDQYDGIIPSSKSELQKLKGIGPYTAAAIASIAFGEKCVVVDGNVVRLLSRYFAMDVPVDTGKGRKVIEKLATNLLDEAKPGDFNEAMMDLGAMVCKPSNPECNSCPLNSECKAFHLGQQDGFPVKLSKLTRKSRYFNYLIVTDGCSMRLKKRGKGDIWEGLYDFPLIETNSLMSTKDVKNKIAESWIGAEYKVNIVGDAVHILTHRNIHARFFLLKAKNAKDFPELFNGNKSINVALNELNSYPVPKLIENKINDLLF</sequence>
<dbReference type="GO" id="GO:0000701">
    <property type="term" value="F:purine-specific mismatch base pair DNA N-glycosylase activity"/>
    <property type="evidence" value="ECO:0007669"/>
    <property type="project" value="UniProtKB-EC"/>
</dbReference>
<dbReference type="InterPro" id="IPR023170">
    <property type="entry name" value="HhH_base_excis_C"/>
</dbReference>
<dbReference type="InterPro" id="IPR044298">
    <property type="entry name" value="MIG/MutY"/>
</dbReference>
<evidence type="ECO:0000313" key="17">
    <source>
        <dbReference type="Proteomes" id="UP000191055"/>
    </source>
</evidence>
<keyword evidence="9" id="KW-0378">Hydrolase</keyword>
<keyword evidence="12" id="KW-0234">DNA repair</keyword>
<dbReference type="GO" id="GO:0046872">
    <property type="term" value="F:metal ion binding"/>
    <property type="evidence" value="ECO:0007669"/>
    <property type="project" value="UniProtKB-UniRule"/>
</dbReference>
<protein>
    <recommendedName>
        <fullName evidence="5 14">Adenine DNA glycosylase</fullName>
        <ecNumber evidence="4 14">3.2.2.31</ecNumber>
    </recommendedName>
</protein>
<evidence type="ECO:0000256" key="12">
    <source>
        <dbReference type="ARBA" id="ARBA00023204"/>
    </source>
</evidence>
<dbReference type="Pfam" id="PF14815">
    <property type="entry name" value="NUDIX_4"/>
    <property type="match status" value="1"/>
</dbReference>
<evidence type="ECO:0000256" key="10">
    <source>
        <dbReference type="ARBA" id="ARBA00023004"/>
    </source>
</evidence>
<dbReference type="InterPro" id="IPR003651">
    <property type="entry name" value="Endonuclease3_FeS-loop_motif"/>
</dbReference>
<dbReference type="InterPro" id="IPR003265">
    <property type="entry name" value="HhH-GPD_domain"/>
</dbReference>
<evidence type="ECO:0000259" key="15">
    <source>
        <dbReference type="SMART" id="SM00478"/>
    </source>
</evidence>
<evidence type="ECO:0000256" key="13">
    <source>
        <dbReference type="ARBA" id="ARBA00023295"/>
    </source>
</evidence>
<keyword evidence="13 14" id="KW-0326">Glycosidase</keyword>
<dbReference type="GO" id="GO:0051539">
    <property type="term" value="F:4 iron, 4 sulfur cluster binding"/>
    <property type="evidence" value="ECO:0007669"/>
    <property type="project" value="UniProtKB-UniRule"/>
</dbReference>
<gene>
    <name evidence="16" type="ORF">SAMN03080601_00365</name>
</gene>
<keyword evidence="8 14" id="KW-0227">DNA damage</keyword>
<evidence type="ECO:0000256" key="1">
    <source>
        <dbReference type="ARBA" id="ARBA00000843"/>
    </source>
</evidence>
<dbReference type="Gene3D" id="1.10.1670.10">
    <property type="entry name" value="Helix-hairpin-Helix base-excision DNA repair enzymes (C-terminal)"/>
    <property type="match status" value="1"/>
</dbReference>
<dbReference type="NCBIfam" id="TIGR01084">
    <property type="entry name" value="mutY"/>
    <property type="match status" value="1"/>
</dbReference>
<evidence type="ECO:0000256" key="3">
    <source>
        <dbReference type="ARBA" id="ARBA00008343"/>
    </source>
</evidence>
<evidence type="ECO:0000256" key="4">
    <source>
        <dbReference type="ARBA" id="ARBA00012045"/>
    </source>
</evidence>
<dbReference type="Gene3D" id="1.10.340.30">
    <property type="entry name" value="Hypothetical protein, domain 2"/>
    <property type="match status" value="1"/>
</dbReference>
<evidence type="ECO:0000313" key="16">
    <source>
        <dbReference type="EMBL" id="SKB37970.1"/>
    </source>
</evidence>
<dbReference type="Pfam" id="PF00633">
    <property type="entry name" value="HHH"/>
    <property type="match status" value="1"/>
</dbReference>
<dbReference type="SUPFAM" id="SSF48150">
    <property type="entry name" value="DNA-glycosylase"/>
    <property type="match status" value="1"/>
</dbReference>
<evidence type="ECO:0000256" key="2">
    <source>
        <dbReference type="ARBA" id="ARBA00002933"/>
    </source>
</evidence>
<accession>A0A1T5AT55</accession>
<name>A0A1T5AT55_9BACT</name>
<organism evidence="16 17">
    <name type="scientific">Alkalitalea saponilacus</name>
    <dbReference type="NCBI Taxonomy" id="889453"/>
    <lineage>
        <taxon>Bacteria</taxon>
        <taxon>Pseudomonadati</taxon>
        <taxon>Bacteroidota</taxon>
        <taxon>Bacteroidia</taxon>
        <taxon>Marinilabiliales</taxon>
        <taxon>Marinilabiliaceae</taxon>
        <taxon>Alkalitalea</taxon>
    </lineage>
</organism>
<dbReference type="GO" id="GO:0006298">
    <property type="term" value="P:mismatch repair"/>
    <property type="evidence" value="ECO:0007669"/>
    <property type="project" value="TreeGrafter"/>
</dbReference>
<proteinExistence type="inferred from homology"/>
<dbReference type="InterPro" id="IPR011257">
    <property type="entry name" value="DNA_glycosylase"/>
</dbReference>
<dbReference type="GO" id="GO:0032357">
    <property type="term" value="F:oxidized purine DNA binding"/>
    <property type="evidence" value="ECO:0007669"/>
    <property type="project" value="TreeGrafter"/>
</dbReference>
<comment type="similarity">
    <text evidence="3 14">Belongs to the Nth/MutY family.</text>
</comment>
<evidence type="ECO:0000256" key="11">
    <source>
        <dbReference type="ARBA" id="ARBA00023014"/>
    </source>
</evidence>
<evidence type="ECO:0000256" key="7">
    <source>
        <dbReference type="ARBA" id="ARBA00022723"/>
    </source>
</evidence>
<dbReference type="GO" id="GO:0034039">
    <property type="term" value="F:8-oxo-7,8-dihydroguanine DNA N-glycosylase activity"/>
    <property type="evidence" value="ECO:0007669"/>
    <property type="project" value="TreeGrafter"/>
</dbReference>
<evidence type="ECO:0000256" key="5">
    <source>
        <dbReference type="ARBA" id="ARBA00022023"/>
    </source>
</evidence>
<evidence type="ECO:0000256" key="8">
    <source>
        <dbReference type="ARBA" id="ARBA00022763"/>
    </source>
</evidence>
<dbReference type="InterPro" id="IPR029119">
    <property type="entry name" value="MutY_C"/>
</dbReference>
<dbReference type="AlphaFoldDB" id="A0A1T5AT55"/>
<keyword evidence="11" id="KW-0411">Iron-sulfur</keyword>
<feature type="domain" description="HhH-GPD" evidence="15">
    <location>
        <begin position="42"/>
        <end position="193"/>
    </location>
</feature>
<dbReference type="SMART" id="SM00525">
    <property type="entry name" value="FES"/>
    <property type="match status" value="1"/>
</dbReference>
<dbReference type="PANTHER" id="PTHR42944">
    <property type="entry name" value="ADENINE DNA GLYCOSYLASE"/>
    <property type="match status" value="1"/>
</dbReference>
<dbReference type="EC" id="3.2.2.31" evidence="4 14"/>
<keyword evidence="17" id="KW-1185">Reference proteome</keyword>
<dbReference type="CDD" id="cd03431">
    <property type="entry name" value="NUDIX_DNA_Glycosylase_C-MutY"/>
    <property type="match status" value="1"/>
</dbReference>
<dbReference type="GO" id="GO:0006284">
    <property type="term" value="P:base-excision repair"/>
    <property type="evidence" value="ECO:0007669"/>
    <property type="project" value="UniProtKB-UniRule"/>
</dbReference>
<evidence type="ECO:0000256" key="14">
    <source>
        <dbReference type="RuleBase" id="RU365096"/>
    </source>
</evidence>
<evidence type="ECO:0000256" key="9">
    <source>
        <dbReference type="ARBA" id="ARBA00022801"/>
    </source>
</evidence>
<dbReference type="CDD" id="cd00056">
    <property type="entry name" value="ENDO3c"/>
    <property type="match status" value="1"/>
</dbReference>
<dbReference type="PANTHER" id="PTHR42944:SF1">
    <property type="entry name" value="ADENINE DNA GLYCOSYLASE"/>
    <property type="match status" value="1"/>
</dbReference>
<dbReference type="InterPro" id="IPR005760">
    <property type="entry name" value="A/G_AdeGlyc_MutY"/>
</dbReference>
<dbReference type="InterPro" id="IPR015797">
    <property type="entry name" value="NUDIX_hydrolase-like_dom_sf"/>
</dbReference>
<dbReference type="EMBL" id="FUYV01000001">
    <property type="protein sequence ID" value="SKB37970.1"/>
    <property type="molecule type" value="Genomic_DNA"/>
</dbReference>
<keyword evidence="6" id="KW-0004">4Fe-4S</keyword>
<comment type="function">
    <text evidence="2">Adenine glycosylase active on G-A mispairs. MutY also corrects error-prone DNA synthesis past GO lesions which are due to the oxidatively damaged form of guanine: 7,8-dihydro-8-oxoguanine (8-oxo-dGTP).</text>
</comment>
<dbReference type="SMART" id="SM00478">
    <property type="entry name" value="ENDO3c"/>
    <property type="match status" value="1"/>
</dbReference>
<dbReference type="InterPro" id="IPR000445">
    <property type="entry name" value="HhH_motif"/>
</dbReference>
<dbReference type="Proteomes" id="UP000191055">
    <property type="component" value="Unassembled WGS sequence"/>
</dbReference>
<keyword evidence="7" id="KW-0479">Metal-binding</keyword>
<evidence type="ECO:0000256" key="6">
    <source>
        <dbReference type="ARBA" id="ARBA00022485"/>
    </source>
</evidence>
<dbReference type="Gene3D" id="3.90.79.10">
    <property type="entry name" value="Nucleoside Triphosphate Pyrophosphohydrolase"/>
    <property type="match status" value="1"/>
</dbReference>
<comment type="catalytic activity">
    <reaction evidence="1 14">
        <text>Hydrolyzes free adenine bases from 7,8-dihydro-8-oxoguanine:adenine mismatched double-stranded DNA, leaving an apurinic site.</text>
        <dbReference type="EC" id="3.2.2.31"/>
    </reaction>
</comment>
<dbReference type="Pfam" id="PF00730">
    <property type="entry name" value="HhH-GPD"/>
    <property type="match status" value="1"/>
</dbReference>
<dbReference type="SUPFAM" id="SSF55811">
    <property type="entry name" value="Nudix"/>
    <property type="match status" value="1"/>
</dbReference>
<reference evidence="16 17" key="1">
    <citation type="submission" date="2017-02" db="EMBL/GenBank/DDBJ databases">
        <authorList>
            <person name="Peterson S.W."/>
        </authorList>
    </citation>
    <scope>NUCLEOTIDE SEQUENCE [LARGE SCALE GENOMIC DNA]</scope>
    <source>
        <strain evidence="16 17">DSM 24412</strain>
    </source>
</reference>
<dbReference type="GO" id="GO:0035485">
    <property type="term" value="F:adenine/guanine mispair binding"/>
    <property type="evidence" value="ECO:0007669"/>
    <property type="project" value="TreeGrafter"/>
</dbReference>
<dbReference type="STRING" id="889453.SAMN03080601_00365"/>